<dbReference type="InterPro" id="IPR000014">
    <property type="entry name" value="PAS"/>
</dbReference>
<dbReference type="Pfam" id="PF02518">
    <property type="entry name" value="HATPase_c"/>
    <property type="match status" value="1"/>
</dbReference>
<dbReference type="CDD" id="cd00146">
    <property type="entry name" value="PKD"/>
    <property type="match status" value="1"/>
</dbReference>
<dbReference type="NCBIfam" id="TIGR00229">
    <property type="entry name" value="sensory_box"/>
    <property type="match status" value="1"/>
</dbReference>
<dbReference type="PANTHER" id="PTHR43547:SF2">
    <property type="entry name" value="HYBRID SIGNAL TRANSDUCTION HISTIDINE KINASE C"/>
    <property type="match status" value="1"/>
</dbReference>
<reference evidence="10" key="1">
    <citation type="journal article" date="2019" name="Int. J. Syst. Evol. Microbiol.">
        <title>The Global Catalogue of Microorganisms (GCM) 10K type strain sequencing project: providing services to taxonomists for standard genome sequencing and annotation.</title>
        <authorList>
            <consortium name="The Broad Institute Genomics Platform"/>
            <consortium name="The Broad Institute Genome Sequencing Center for Infectious Disease"/>
            <person name="Wu L."/>
            <person name="Ma J."/>
        </authorList>
    </citation>
    <scope>NUCLEOTIDE SEQUENCE [LARGE SCALE GENOMIC DNA]</scope>
    <source>
        <strain evidence="10">KCTC 52490</strain>
    </source>
</reference>
<dbReference type="Proteomes" id="UP001597512">
    <property type="component" value="Unassembled WGS sequence"/>
</dbReference>
<dbReference type="InterPro" id="IPR036890">
    <property type="entry name" value="HATPase_C_sf"/>
</dbReference>
<gene>
    <name evidence="9" type="ORF">ACFS25_27625</name>
</gene>
<evidence type="ECO:0000256" key="3">
    <source>
        <dbReference type="ARBA" id="ARBA00022553"/>
    </source>
</evidence>
<evidence type="ECO:0000259" key="6">
    <source>
        <dbReference type="PROSITE" id="PS50109"/>
    </source>
</evidence>
<evidence type="ECO:0000259" key="7">
    <source>
        <dbReference type="PROSITE" id="PS50112"/>
    </source>
</evidence>
<organism evidence="9 10">
    <name type="scientific">Spirosoma flavum</name>
    <dbReference type="NCBI Taxonomy" id="2048557"/>
    <lineage>
        <taxon>Bacteria</taxon>
        <taxon>Pseudomonadati</taxon>
        <taxon>Bacteroidota</taxon>
        <taxon>Cytophagia</taxon>
        <taxon>Cytophagales</taxon>
        <taxon>Cytophagaceae</taxon>
        <taxon>Spirosoma</taxon>
    </lineage>
</organism>
<dbReference type="InterPro" id="IPR011123">
    <property type="entry name" value="Y_Y_Y"/>
</dbReference>
<evidence type="ECO:0000259" key="8">
    <source>
        <dbReference type="PROSITE" id="PS50113"/>
    </source>
</evidence>
<evidence type="ECO:0000313" key="9">
    <source>
        <dbReference type="EMBL" id="MFD2937573.1"/>
    </source>
</evidence>
<dbReference type="EMBL" id="JBHUOM010000038">
    <property type="protein sequence ID" value="MFD2937573.1"/>
    <property type="molecule type" value="Genomic_DNA"/>
</dbReference>
<dbReference type="PROSITE" id="PS50109">
    <property type="entry name" value="HIS_KIN"/>
    <property type="match status" value="1"/>
</dbReference>
<dbReference type="SMART" id="SM00388">
    <property type="entry name" value="HisKA"/>
    <property type="match status" value="1"/>
</dbReference>
<keyword evidence="10" id="KW-1185">Reference proteome</keyword>
<dbReference type="Pfam" id="PF08447">
    <property type="entry name" value="PAS_3"/>
    <property type="match status" value="1"/>
</dbReference>
<comment type="caution">
    <text evidence="9">The sequence shown here is derived from an EMBL/GenBank/DDBJ whole genome shotgun (WGS) entry which is preliminary data.</text>
</comment>
<sequence length="1252" mass="140739">MFGHVPRLLLVLFWFVLCQSAQAQTGNVSFKHITTDEGLSQSNVTAILQDQQGFMWFGTQDGLNKYDGYSFTLYQNDPLQPSSLSDNYVVALYEDQKGYVWVGTADGGLCRFDKQTGRFTRFTRSETDDKSLSSNYVLAITEDRQGTLWIATESGLNQFNPTSGRFIRYKHQIGDPTSLSNDLVQDVLVDHQGQIWVATLGGGLNRLDPRTGKFHPFTHRPEDKTSLSHNNVKKLFEDSQGRLWAATQGGGLNLLNQDQTSFTHFRHDSAVTSSLLDDDVNTIVEDRQGNLWIGTENEGISVLNKSRTAFTQYPYQENDPEGLNNGSIYALCPDRSGNMWIGTYSGGINLFDHQSANFTRYQKDINQINSLTNPNVMAVLEDPQGNVWIGTDGGGVNVLIKSTHRYVHYPHNPVDPTSVGSNFIMSLYQDSDGDIWIGCYKGGLSLWRKESGDFLNFTQRGDAKGFNHETVTAIVEGKKGTIWIGSMGGGISCYTKKTGTFVHYRADATHPGHLTQGYISALCYDHQQNLWIGTEGDGLNVLNTRSGTFRSYRHNRAVPGSLNHNLVNSLYEDAHHQVWVGTCGGLNRFEPQTQSFVSYTEKQGLANKVIQGMVSDEGGNLWLSTNKGLSVFHPTTNTFRNFGAEDGLQKGSFNRMSVFKGQGGALFFGGSTGMTSFYPNRLRDNSFIPPVVITQLRIFNQPVWLRSNQITLAYDQSTLSFEFAALNYSTPQKNQYRYTLEGFDRDWSLTSPTRVATYTNLEPGTYTFRVKGSNNDGVWNEQGTAFRIIIQPPFWQLWWFKGLLGLLAAGSLYGVYRLRVKRIQAQQVTLQNLVRVRTREVLQQKLELQDQALHMQLLQAKVEQQAAQQQLQASEQRFREIADNVDEVFWIHSADPFELMYINPAGQRVWNTTFEQLQGEPFFLLETAVPEDRPTVRLFMEQYRAGLEGEVYYRLQPKDEPIRWLMIRSFISRDEAGTVLRHIGFASDVTSQKEKEFVLQHSLHREQELNQLKSQFVSTASHEFRTPLMTIQSSVDLIGRYLDFPPDRARPSIQKHLGVIEAQIDQFSELLTDVLTIGQIEAGKLTYAPRSEDVMALCENLIATHFSLRADQRSVQLVSEGTPRRVDLDAKRMGHVLINLLSNAFKFSVQGSPILRVVFTPTCLQLQVIDQGIGIPATDVANLFQAFFRASNTVGIQGTGLGLVIARQFVELHAGTLELQSEPHQGTVFSITLPLNSPDQVLAEEVNIPLGI</sequence>
<dbReference type="Gene3D" id="3.30.450.20">
    <property type="entry name" value="PAS domain"/>
    <property type="match status" value="1"/>
</dbReference>
<dbReference type="SMART" id="SM00091">
    <property type="entry name" value="PAS"/>
    <property type="match status" value="1"/>
</dbReference>
<evidence type="ECO:0000256" key="4">
    <source>
        <dbReference type="SAM" id="Coils"/>
    </source>
</evidence>
<keyword evidence="3" id="KW-0597">Phosphoprotein</keyword>
<dbReference type="CDD" id="cd00082">
    <property type="entry name" value="HisKA"/>
    <property type="match status" value="1"/>
</dbReference>
<dbReference type="Gene3D" id="2.130.10.10">
    <property type="entry name" value="YVTN repeat-like/Quinoprotein amine dehydrogenase"/>
    <property type="match status" value="4"/>
</dbReference>
<dbReference type="InterPro" id="IPR013655">
    <property type="entry name" value="PAS_fold_3"/>
</dbReference>
<dbReference type="InterPro" id="IPR036097">
    <property type="entry name" value="HisK_dim/P_sf"/>
</dbReference>
<dbReference type="Pfam" id="PF07495">
    <property type="entry name" value="Y_Y_Y"/>
    <property type="match status" value="1"/>
</dbReference>
<dbReference type="CDD" id="cd00075">
    <property type="entry name" value="HATPase"/>
    <property type="match status" value="1"/>
</dbReference>
<keyword evidence="4" id="KW-0175">Coiled coil</keyword>
<dbReference type="InterPro" id="IPR003594">
    <property type="entry name" value="HATPase_dom"/>
</dbReference>
<dbReference type="SUPFAM" id="SSF55874">
    <property type="entry name" value="ATPase domain of HSP90 chaperone/DNA topoisomerase II/histidine kinase"/>
    <property type="match status" value="1"/>
</dbReference>
<feature type="signal peptide" evidence="5">
    <location>
        <begin position="1"/>
        <end position="23"/>
    </location>
</feature>
<dbReference type="InterPro" id="IPR000700">
    <property type="entry name" value="PAS-assoc_C"/>
</dbReference>
<dbReference type="SUPFAM" id="SSF55785">
    <property type="entry name" value="PYP-like sensor domain (PAS domain)"/>
    <property type="match status" value="1"/>
</dbReference>
<dbReference type="Gene3D" id="1.10.287.130">
    <property type="match status" value="1"/>
</dbReference>
<dbReference type="PANTHER" id="PTHR43547">
    <property type="entry name" value="TWO-COMPONENT HISTIDINE KINASE"/>
    <property type="match status" value="1"/>
</dbReference>
<dbReference type="PRINTS" id="PR00344">
    <property type="entry name" value="BCTRLSENSOR"/>
</dbReference>
<dbReference type="Gene3D" id="2.60.40.10">
    <property type="entry name" value="Immunoglobulins"/>
    <property type="match status" value="1"/>
</dbReference>
<feature type="domain" description="PAS" evidence="7">
    <location>
        <begin position="874"/>
        <end position="950"/>
    </location>
</feature>
<evidence type="ECO:0000256" key="2">
    <source>
        <dbReference type="ARBA" id="ARBA00012438"/>
    </source>
</evidence>
<dbReference type="InterPro" id="IPR005467">
    <property type="entry name" value="His_kinase_dom"/>
</dbReference>
<dbReference type="SMART" id="SM00387">
    <property type="entry name" value="HATPase_c"/>
    <property type="match status" value="1"/>
</dbReference>
<feature type="domain" description="Histidine kinase" evidence="6">
    <location>
        <begin position="1019"/>
        <end position="1237"/>
    </location>
</feature>
<dbReference type="EC" id="2.7.13.3" evidence="2"/>
<dbReference type="SUPFAM" id="SSF63829">
    <property type="entry name" value="Calcium-dependent phosphotriesterase"/>
    <property type="match status" value="3"/>
</dbReference>
<protein>
    <recommendedName>
        <fullName evidence="2">histidine kinase</fullName>
        <ecNumber evidence="2">2.7.13.3</ecNumber>
    </recommendedName>
</protein>
<dbReference type="Gene3D" id="3.30.565.10">
    <property type="entry name" value="Histidine kinase-like ATPase, C-terminal domain"/>
    <property type="match status" value="1"/>
</dbReference>
<dbReference type="Pfam" id="PF07494">
    <property type="entry name" value="Reg_prop"/>
    <property type="match status" value="10"/>
</dbReference>
<dbReference type="SUPFAM" id="SSF47384">
    <property type="entry name" value="Homodimeric domain of signal transducing histidine kinase"/>
    <property type="match status" value="1"/>
</dbReference>
<name>A0ABW6ATE5_9BACT</name>
<feature type="domain" description="PAC" evidence="8">
    <location>
        <begin position="949"/>
        <end position="1001"/>
    </location>
</feature>
<proteinExistence type="predicted"/>
<dbReference type="PROSITE" id="PS50112">
    <property type="entry name" value="PAS"/>
    <property type="match status" value="1"/>
</dbReference>
<feature type="coiled-coil region" evidence="4">
    <location>
        <begin position="857"/>
        <end position="884"/>
    </location>
</feature>
<dbReference type="InterPro" id="IPR003661">
    <property type="entry name" value="HisK_dim/P_dom"/>
</dbReference>
<evidence type="ECO:0000256" key="5">
    <source>
        <dbReference type="SAM" id="SignalP"/>
    </source>
</evidence>
<dbReference type="InterPro" id="IPR013783">
    <property type="entry name" value="Ig-like_fold"/>
</dbReference>
<feature type="chain" id="PRO_5046283189" description="histidine kinase" evidence="5">
    <location>
        <begin position="24"/>
        <end position="1252"/>
    </location>
</feature>
<dbReference type="InterPro" id="IPR035965">
    <property type="entry name" value="PAS-like_dom_sf"/>
</dbReference>
<keyword evidence="5" id="KW-0732">Signal</keyword>
<dbReference type="PROSITE" id="PS50113">
    <property type="entry name" value="PAC"/>
    <property type="match status" value="1"/>
</dbReference>
<dbReference type="Pfam" id="PF00512">
    <property type="entry name" value="HisKA"/>
    <property type="match status" value="1"/>
</dbReference>
<dbReference type="InterPro" id="IPR011110">
    <property type="entry name" value="Reg_prop"/>
</dbReference>
<accession>A0ABW6ATE5</accession>
<dbReference type="CDD" id="cd00130">
    <property type="entry name" value="PAS"/>
    <property type="match status" value="1"/>
</dbReference>
<comment type="catalytic activity">
    <reaction evidence="1">
        <text>ATP + protein L-histidine = ADP + protein N-phospho-L-histidine.</text>
        <dbReference type="EC" id="2.7.13.3"/>
    </reaction>
</comment>
<evidence type="ECO:0000313" key="10">
    <source>
        <dbReference type="Proteomes" id="UP001597512"/>
    </source>
</evidence>
<evidence type="ECO:0000256" key="1">
    <source>
        <dbReference type="ARBA" id="ARBA00000085"/>
    </source>
</evidence>
<dbReference type="InterPro" id="IPR004358">
    <property type="entry name" value="Sig_transdc_His_kin-like_C"/>
</dbReference>
<dbReference type="InterPro" id="IPR015943">
    <property type="entry name" value="WD40/YVTN_repeat-like_dom_sf"/>
</dbReference>
<dbReference type="RefSeq" id="WP_381507787.1">
    <property type="nucleotide sequence ID" value="NZ_JBHUOM010000038.1"/>
</dbReference>